<reference evidence="1" key="1">
    <citation type="submission" date="2021-04" db="EMBL/GenBank/DDBJ databases">
        <title>Biosynthetic gene clusters of Dactylosporangioum roseum.</title>
        <authorList>
            <person name="Hartkoorn R.C."/>
            <person name="Beaudoing E."/>
            <person name="Hot D."/>
            <person name="Moureu S."/>
        </authorList>
    </citation>
    <scope>NUCLEOTIDE SEQUENCE</scope>
    <source>
        <strain evidence="1">NRRL B-16295</strain>
    </source>
</reference>
<sequence length="56" mass="5966">MAVPVRLTAKAPLLPGAGAVTMVDSPLRRIYGKQKQGAGFGHAKIGGYQGRRFLTR</sequence>
<name>A0ABY5Z1F0_9ACTN</name>
<evidence type="ECO:0000313" key="1">
    <source>
        <dbReference type="EMBL" id="UWZ34677.1"/>
    </source>
</evidence>
<dbReference type="EMBL" id="CP073721">
    <property type="protein sequence ID" value="UWZ34677.1"/>
    <property type="molecule type" value="Genomic_DNA"/>
</dbReference>
<gene>
    <name evidence="1" type="ORF">Drose_26105</name>
</gene>
<evidence type="ECO:0000313" key="2">
    <source>
        <dbReference type="Proteomes" id="UP001058271"/>
    </source>
</evidence>
<dbReference type="Proteomes" id="UP001058271">
    <property type="component" value="Chromosome"/>
</dbReference>
<dbReference type="RefSeq" id="WP_260724004.1">
    <property type="nucleotide sequence ID" value="NZ_BAAABS010000018.1"/>
</dbReference>
<proteinExistence type="predicted"/>
<protein>
    <submittedName>
        <fullName evidence="1">Uncharacterized protein</fullName>
    </submittedName>
</protein>
<organism evidence="1 2">
    <name type="scientific">Dactylosporangium roseum</name>
    <dbReference type="NCBI Taxonomy" id="47989"/>
    <lineage>
        <taxon>Bacteria</taxon>
        <taxon>Bacillati</taxon>
        <taxon>Actinomycetota</taxon>
        <taxon>Actinomycetes</taxon>
        <taxon>Micromonosporales</taxon>
        <taxon>Micromonosporaceae</taxon>
        <taxon>Dactylosporangium</taxon>
    </lineage>
</organism>
<accession>A0ABY5Z1F0</accession>
<keyword evidence="2" id="KW-1185">Reference proteome</keyword>